<sequence>MTTTAASPGELLRGWRTRRRRSQMDLALDVGVSTRHLSFVETGRSRASRELLLDLADHLEVPLRERNTLLLAAGFAPTYRESTLDSAGLDAVRGVLGHLLSGHEPFPALVLDRTGDVVMTNRAVAPLLAGLDPAWTTPPVNVYRLSLHPDGLAPRIRNLEQWSGHLLHRLERLTDLTGDARLASLLAEVRGYAPPGAPPRRSEHVVLPLHLDHPDGELNLYSTITHFGAAWDVTLDELSIETFVPADAATRERLTRAVS</sequence>
<dbReference type="Pfam" id="PF13560">
    <property type="entry name" value="HTH_31"/>
    <property type="match status" value="1"/>
</dbReference>
<dbReference type="PROSITE" id="PS50943">
    <property type="entry name" value="HTH_CROC1"/>
    <property type="match status" value="1"/>
</dbReference>
<dbReference type="Pfam" id="PF17765">
    <property type="entry name" value="MLTR_LBD"/>
    <property type="match status" value="1"/>
</dbReference>
<organism evidence="2 3">
    <name type="scientific">Actinomycetospora endophytica</name>
    <dbReference type="NCBI Taxonomy" id="2291215"/>
    <lineage>
        <taxon>Bacteria</taxon>
        <taxon>Bacillati</taxon>
        <taxon>Actinomycetota</taxon>
        <taxon>Actinomycetes</taxon>
        <taxon>Pseudonocardiales</taxon>
        <taxon>Pseudonocardiaceae</taxon>
        <taxon>Actinomycetospora</taxon>
    </lineage>
</organism>
<reference evidence="2 3" key="1">
    <citation type="submission" date="2021-11" db="EMBL/GenBank/DDBJ databases">
        <title>Draft genome sequence of Actinomycetospora sp. SF1 isolated from the rhizosphere soil.</title>
        <authorList>
            <person name="Duangmal K."/>
            <person name="Chantavorakit T."/>
        </authorList>
    </citation>
    <scope>NUCLEOTIDE SEQUENCE [LARGE SCALE GENOMIC DNA]</scope>
    <source>
        <strain evidence="2 3">TBRC 5722</strain>
    </source>
</reference>
<dbReference type="PANTHER" id="PTHR35010">
    <property type="entry name" value="BLL4672 PROTEIN-RELATED"/>
    <property type="match status" value="1"/>
</dbReference>
<accession>A0ABS8PBE1</accession>
<protein>
    <submittedName>
        <fullName evidence="2">Helix-turn-helix transcriptional regulator</fullName>
    </submittedName>
</protein>
<name>A0ABS8PBE1_9PSEU</name>
<dbReference type="Proteomes" id="UP001199469">
    <property type="component" value="Unassembled WGS sequence"/>
</dbReference>
<dbReference type="Gene3D" id="1.10.260.40">
    <property type="entry name" value="lambda repressor-like DNA-binding domains"/>
    <property type="match status" value="1"/>
</dbReference>
<gene>
    <name evidence="2" type="ORF">LQ327_15315</name>
</gene>
<dbReference type="CDD" id="cd00093">
    <property type="entry name" value="HTH_XRE"/>
    <property type="match status" value="1"/>
</dbReference>
<comment type="caution">
    <text evidence="2">The sequence shown here is derived from an EMBL/GenBank/DDBJ whole genome shotgun (WGS) entry which is preliminary data.</text>
</comment>
<dbReference type="Gene3D" id="3.30.450.180">
    <property type="match status" value="1"/>
</dbReference>
<dbReference type="InterPro" id="IPR010982">
    <property type="entry name" value="Lambda_DNA-bd_dom_sf"/>
</dbReference>
<dbReference type="SMART" id="SM00530">
    <property type="entry name" value="HTH_XRE"/>
    <property type="match status" value="1"/>
</dbReference>
<evidence type="ECO:0000313" key="2">
    <source>
        <dbReference type="EMBL" id="MCD2194741.1"/>
    </source>
</evidence>
<dbReference type="SUPFAM" id="SSF47413">
    <property type="entry name" value="lambda repressor-like DNA-binding domains"/>
    <property type="match status" value="1"/>
</dbReference>
<dbReference type="PANTHER" id="PTHR35010:SF4">
    <property type="entry name" value="BLL5781 PROTEIN"/>
    <property type="match status" value="1"/>
</dbReference>
<dbReference type="InterPro" id="IPR001387">
    <property type="entry name" value="Cro/C1-type_HTH"/>
</dbReference>
<evidence type="ECO:0000259" key="1">
    <source>
        <dbReference type="PROSITE" id="PS50943"/>
    </source>
</evidence>
<keyword evidence="3" id="KW-1185">Reference proteome</keyword>
<dbReference type="RefSeq" id="WP_230734986.1">
    <property type="nucleotide sequence ID" value="NZ_JAJNDB010000002.1"/>
</dbReference>
<feature type="domain" description="HTH cro/C1-type" evidence="1">
    <location>
        <begin position="12"/>
        <end position="66"/>
    </location>
</feature>
<proteinExistence type="predicted"/>
<dbReference type="EMBL" id="JAJNDB010000002">
    <property type="protein sequence ID" value="MCD2194741.1"/>
    <property type="molecule type" value="Genomic_DNA"/>
</dbReference>
<dbReference type="InterPro" id="IPR041413">
    <property type="entry name" value="MLTR_LBD"/>
</dbReference>
<evidence type="ECO:0000313" key="3">
    <source>
        <dbReference type="Proteomes" id="UP001199469"/>
    </source>
</evidence>